<dbReference type="EMBL" id="CM042014">
    <property type="protein sequence ID" value="KAI3721600.1"/>
    <property type="molecule type" value="Genomic_DNA"/>
</dbReference>
<accession>A0ACB9BJ29</accession>
<gene>
    <name evidence="1" type="ORF">L2E82_32616</name>
</gene>
<comment type="caution">
    <text evidence="1">The sequence shown here is derived from an EMBL/GenBank/DDBJ whole genome shotgun (WGS) entry which is preliminary data.</text>
</comment>
<keyword evidence="2" id="KW-1185">Reference proteome</keyword>
<reference evidence="2" key="1">
    <citation type="journal article" date="2022" name="Mol. Ecol. Resour.">
        <title>The genomes of chicory, endive, great burdock and yacon provide insights into Asteraceae palaeo-polyploidization history and plant inulin production.</title>
        <authorList>
            <person name="Fan W."/>
            <person name="Wang S."/>
            <person name="Wang H."/>
            <person name="Wang A."/>
            <person name="Jiang F."/>
            <person name="Liu H."/>
            <person name="Zhao H."/>
            <person name="Xu D."/>
            <person name="Zhang Y."/>
        </authorList>
    </citation>
    <scope>NUCLEOTIDE SEQUENCE [LARGE SCALE GENOMIC DNA]</scope>
    <source>
        <strain evidence="2">cv. Punajuju</strain>
    </source>
</reference>
<sequence>MVRILIPVSKSLILKDCFFHQFSRISKPLFRLYSSADKPPYEENRDPKTYISTCGSQAGTIENGTTRIAGEHNPNPDKIRDAICKMMEDGEWSTRLQSSIRNLVPLFDHNLVSSVLNRTPNRALEFFQWVEVYGFKHDRETHYQMIEILCRDRRLEDAKQILLGMSKKGLDYDEDFFVLLIHGYAKTNRKWDIVKNCVKIFSKMEELGVPRTIKSYNPLLEVIISEKKYTMAEKFFNKMLSEGVIPTKHTYTLMISGFCRASRLETANRYFEDMKSQNHLPDFTLYNTMINGYVLVKKMEDTERLLMEMKRLKIQPSLVTYNSMINGYTQVRKMEDAEKLLMEMKAQNVQPNLITYNTMINGYTLVEKMEDAQKLVVEMTGRNIEPDLVTYVTLIKGYVTVNRIDEGLKLLEVMKRKRFGSKLDVNSCLARLNEDCDFEKMSETQRKVLQEVDDHVERLELLAMRDAARELSELANQRFSERHGKIKMDRKGRETIVGDGIVSGDVVCN</sequence>
<organism evidence="1 2">
    <name type="scientific">Cichorium intybus</name>
    <name type="common">Chicory</name>
    <dbReference type="NCBI Taxonomy" id="13427"/>
    <lineage>
        <taxon>Eukaryota</taxon>
        <taxon>Viridiplantae</taxon>
        <taxon>Streptophyta</taxon>
        <taxon>Embryophyta</taxon>
        <taxon>Tracheophyta</taxon>
        <taxon>Spermatophyta</taxon>
        <taxon>Magnoliopsida</taxon>
        <taxon>eudicotyledons</taxon>
        <taxon>Gunneridae</taxon>
        <taxon>Pentapetalae</taxon>
        <taxon>asterids</taxon>
        <taxon>campanulids</taxon>
        <taxon>Asterales</taxon>
        <taxon>Asteraceae</taxon>
        <taxon>Cichorioideae</taxon>
        <taxon>Cichorieae</taxon>
        <taxon>Cichoriinae</taxon>
        <taxon>Cichorium</taxon>
    </lineage>
</organism>
<dbReference type="Proteomes" id="UP001055811">
    <property type="component" value="Linkage Group LG06"/>
</dbReference>
<name>A0ACB9BJ29_CICIN</name>
<proteinExistence type="predicted"/>
<evidence type="ECO:0000313" key="1">
    <source>
        <dbReference type="EMBL" id="KAI3721600.1"/>
    </source>
</evidence>
<reference evidence="1 2" key="2">
    <citation type="journal article" date="2022" name="Mol. Ecol. Resour.">
        <title>The genomes of chicory, endive, great burdock and yacon provide insights into Asteraceae paleo-polyploidization history and plant inulin production.</title>
        <authorList>
            <person name="Fan W."/>
            <person name="Wang S."/>
            <person name="Wang H."/>
            <person name="Wang A."/>
            <person name="Jiang F."/>
            <person name="Liu H."/>
            <person name="Zhao H."/>
            <person name="Xu D."/>
            <person name="Zhang Y."/>
        </authorList>
    </citation>
    <scope>NUCLEOTIDE SEQUENCE [LARGE SCALE GENOMIC DNA]</scope>
    <source>
        <strain evidence="2">cv. Punajuju</strain>
        <tissue evidence="1">Leaves</tissue>
    </source>
</reference>
<evidence type="ECO:0000313" key="2">
    <source>
        <dbReference type="Proteomes" id="UP001055811"/>
    </source>
</evidence>
<protein>
    <submittedName>
        <fullName evidence="1">Uncharacterized protein</fullName>
    </submittedName>
</protein>